<name>A0A086XQE1_9RHOB</name>
<dbReference type="Proteomes" id="UP000028824">
    <property type="component" value="Unassembled WGS sequence"/>
</dbReference>
<dbReference type="OrthoDB" id="5291101at2"/>
<dbReference type="SUPFAM" id="SSF53448">
    <property type="entry name" value="Nucleotide-diphospho-sugar transferases"/>
    <property type="match status" value="1"/>
</dbReference>
<dbReference type="eggNOG" id="COG1216">
    <property type="taxonomic scope" value="Bacteria"/>
</dbReference>
<dbReference type="AlphaFoldDB" id="A0A086XQE1"/>
<dbReference type="STRING" id="1105367.CG50_13350"/>
<protein>
    <recommendedName>
        <fullName evidence="1">Glycosyltransferase 2-like domain-containing protein</fullName>
    </recommendedName>
</protein>
<gene>
    <name evidence="2" type="ORF">CG50_13350</name>
</gene>
<proteinExistence type="predicted"/>
<dbReference type="InterPro" id="IPR001173">
    <property type="entry name" value="Glyco_trans_2-like"/>
</dbReference>
<organism evidence="2 3">
    <name type="scientific">Paenirhodobacter enshiensis</name>
    <dbReference type="NCBI Taxonomy" id="1105367"/>
    <lineage>
        <taxon>Bacteria</taxon>
        <taxon>Pseudomonadati</taxon>
        <taxon>Pseudomonadota</taxon>
        <taxon>Alphaproteobacteria</taxon>
        <taxon>Rhodobacterales</taxon>
        <taxon>Rhodobacter group</taxon>
        <taxon>Paenirhodobacter</taxon>
    </lineage>
</organism>
<feature type="domain" description="Glycosyltransferase 2-like" evidence="1">
    <location>
        <begin position="5"/>
        <end position="140"/>
    </location>
</feature>
<accession>A0A086XQE1</accession>
<dbReference type="PANTHER" id="PTHR22916:SF3">
    <property type="entry name" value="UDP-GLCNAC:BETAGAL BETA-1,3-N-ACETYLGLUCOSAMINYLTRANSFERASE-LIKE PROTEIN 1"/>
    <property type="match status" value="1"/>
</dbReference>
<dbReference type="PANTHER" id="PTHR22916">
    <property type="entry name" value="GLYCOSYLTRANSFERASE"/>
    <property type="match status" value="1"/>
</dbReference>
<dbReference type="EMBL" id="JFZB01000060">
    <property type="protein sequence ID" value="KFI24241.1"/>
    <property type="molecule type" value="Genomic_DNA"/>
</dbReference>
<dbReference type="RefSeq" id="WP_036640404.1">
    <property type="nucleotide sequence ID" value="NZ_JFZB01000060.1"/>
</dbReference>
<evidence type="ECO:0000313" key="3">
    <source>
        <dbReference type="Proteomes" id="UP000028824"/>
    </source>
</evidence>
<dbReference type="InterPro" id="IPR029044">
    <property type="entry name" value="Nucleotide-diphossugar_trans"/>
</dbReference>
<evidence type="ECO:0000313" key="2">
    <source>
        <dbReference type="EMBL" id="KFI24241.1"/>
    </source>
</evidence>
<reference evidence="2 3" key="1">
    <citation type="submission" date="2014-03" db="EMBL/GenBank/DDBJ databases">
        <title>Genome of Paenirhodobacter enshiensis DW2-9.</title>
        <authorList>
            <person name="Wang D."/>
            <person name="Wang G."/>
        </authorList>
    </citation>
    <scope>NUCLEOTIDE SEQUENCE [LARGE SCALE GENOMIC DNA]</scope>
    <source>
        <strain evidence="2 3">DW2-9</strain>
    </source>
</reference>
<sequence>MPTISFIITTYNIAPYIERCLASVAQIARPGDEVIIVDDGSGDGTDGIVRDFAATSGFGPGVAYRPVFLGTNTFGGVGIGGNIGLSEATRDTVFFVDGDDWVDVGGFNRARAYWTLNPTDILFTNYREYDQANDTLKSPADAGLWRALDTAVSFDALQKTALAFIAVPWRKFYDRAFLERNKLRFPEGDFFFEDNPFHWEVCLTAASIGFHDQVICYHRVNRPGQTMASTGVELGAFFTHFDTIMSKIPAAHRDAEPIVARWLLNNMTWHMPRLAPQAFFSYASAGARALQKISDAVWFEDLAVTESRKMIWPVATRLRSGDIWGQIDAWDRSFLRKKIEGVAAGVKGVAQLERDIARDTREARRILVGDRAVEQFEALRK</sequence>
<dbReference type="Pfam" id="PF00535">
    <property type="entry name" value="Glycos_transf_2"/>
    <property type="match status" value="1"/>
</dbReference>
<keyword evidence="3" id="KW-1185">Reference proteome</keyword>
<evidence type="ECO:0000259" key="1">
    <source>
        <dbReference type="Pfam" id="PF00535"/>
    </source>
</evidence>
<dbReference type="CDD" id="cd00761">
    <property type="entry name" value="Glyco_tranf_GTA_type"/>
    <property type="match status" value="1"/>
</dbReference>
<comment type="caution">
    <text evidence="2">The sequence shown here is derived from an EMBL/GenBank/DDBJ whole genome shotgun (WGS) entry which is preliminary data.</text>
</comment>
<dbReference type="Gene3D" id="3.90.550.10">
    <property type="entry name" value="Spore Coat Polysaccharide Biosynthesis Protein SpsA, Chain A"/>
    <property type="match status" value="1"/>
</dbReference>
<dbReference type="GO" id="GO:0016758">
    <property type="term" value="F:hexosyltransferase activity"/>
    <property type="evidence" value="ECO:0007669"/>
    <property type="project" value="UniProtKB-ARBA"/>
</dbReference>